<keyword evidence="2" id="KW-1185">Reference proteome</keyword>
<organism evidence="1 2">
    <name type="scientific">Tanacetum coccineum</name>
    <dbReference type="NCBI Taxonomy" id="301880"/>
    <lineage>
        <taxon>Eukaryota</taxon>
        <taxon>Viridiplantae</taxon>
        <taxon>Streptophyta</taxon>
        <taxon>Embryophyta</taxon>
        <taxon>Tracheophyta</taxon>
        <taxon>Spermatophyta</taxon>
        <taxon>Magnoliopsida</taxon>
        <taxon>eudicotyledons</taxon>
        <taxon>Gunneridae</taxon>
        <taxon>Pentapetalae</taxon>
        <taxon>asterids</taxon>
        <taxon>campanulids</taxon>
        <taxon>Asterales</taxon>
        <taxon>Asteraceae</taxon>
        <taxon>Asteroideae</taxon>
        <taxon>Anthemideae</taxon>
        <taxon>Anthemidinae</taxon>
        <taxon>Tanacetum</taxon>
    </lineage>
</organism>
<name>A0ABQ5HUQ8_9ASTR</name>
<evidence type="ECO:0000313" key="1">
    <source>
        <dbReference type="EMBL" id="GJT91603.1"/>
    </source>
</evidence>
<comment type="caution">
    <text evidence="1">The sequence shown here is derived from an EMBL/GenBank/DDBJ whole genome shotgun (WGS) entry which is preliminary data.</text>
</comment>
<dbReference type="Proteomes" id="UP001151760">
    <property type="component" value="Unassembled WGS sequence"/>
</dbReference>
<sequence length="110" mass="12998">MITIHLWLHPRVMQLSNMSTHGKTVGHGRPRHPVLQILCGIIHRANIDFNEWIWEEFVQSIQSFITDMKRLTMPSRGKKKTSPLYQEIIHQKLRVTTLIFYAVMTFVFPE</sequence>
<gene>
    <name evidence="1" type="ORF">Tco_1080448</name>
</gene>
<protein>
    <submittedName>
        <fullName evidence="1">Uncharacterized protein</fullName>
    </submittedName>
</protein>
<reference evidence="1" key="2">
    <citation type="submission" date="2022-01" db="EMBL/GenBank/DDBJ databases">
        <authorList>
            <person name="Yamashiro T."/>
            <person name="Shiraishi A."/>
            <person name="Satake H."/>
            <person name="Nakayama K."/>
        </authorList>
    </citation>
    <scope>NUCLEOTIDE SEQUENCE</scope>
</reference>
<evidence type="ECO:0000313" key="2">
    <source>
        <dbReference type="Proteomes" id="UP001151760"/>
    </source>
</evidence>
<dbReference type="EMBL" id="BQNB010020033">
    <property type="protein sequence ID" value="GJT91603.1"/>
    <property type="molecule type" value="Genomic_DNA"/>
</dbReference>
<accession>A0ABQ5HUQ8</accession>
<proteinExistence type="predicted"/>
<reference evidence="1" key="1">
    <citation type="journal article" date="2022" name="Int. J. Mol. Sci.">
        <title>Draft Genome of Tanacetum Coccineum: Genomic Comparison of Closely Related Tanacetum-Family Plants.</title>
        <authorList>
            <person name="Yamashiro T."/>
            <person name="Shiraishi A."/>
            <person name="Nakayama K."/>
            <person name="Satake H."/>
        </authorList>
    </citation>
    <scope>NUCLEOTIDE SEQUENCE</scope>
</reference>